<dbReference type="OMA" id="GRMKRTI"/>
<dbReference type="PANTHER" id="PTHR10845">
    <property type="entry name" value="REGULATOR OF G PROTEIN SIGNALING"/>
    <property type="match status" value="1"/>
</dbReference>
<evidence type="ECO:0000313" key="4">
    <source>
        <dbReference type="Proteomes" id="UP000472264"/>
    </source>
</evidence>
<name>A0A665SWW9_ECHNA</name>
<dbReference type="Proteomes" id="UP000472264">
    <property type="component" value="Chromosome 4"/>
</dbReference>
<dbReference type="InterPro" id="IPR001849">
    <property type="entry name" value="PH_domain"/>
</dbReference>
<dbReference type="Gene3D" id="1.10.167.10">
    <property type="entry name" value="Regulator of G-protein Signalling 4, domain 2"/>
    <property type="match status" value="1"/>
</dbReference>
<dbReference type="PANTHER" id="PTHR10845:SF43">
    <property type="entry name" value="REGULATOR OF G-PROTEIN SIGNALING 2"/>
    <property type="match status" value="1"/>
</dbReference>
<gene>
    <name evidence="3" type="primary">LOC115042190</name>
</gene>
<dbReference type="Pfam" id="PF00615">
    <property type="entry name" value="RGS"/>
    <property type="match status" value="1"/>
</dbReference>
<evidence type="ECO:0000313" key="3">
    <source>
        <dbReference type="Ensembl" id="ENSENLP00000001204.1"/>
    </source>
</evidence>
<dbReference type="FunFam" id="1.10.167.10:FF:000001">
    <property type="entry name" value="Putative regulator of g-protein signaling 12"/>
    <property type="match status" value="1"/>
</dbReference>
<dbReference type="PROSITE" id="PS50003">
    <property type="entry name" value="PH_DOMAIN"/>
    <property type="match status" value="1"/>
</dbReference>
<dbReference type="InterPro" id="IPR044926">
    <property type="entry name" value="RGS_subdomain_2"/>
</dbReference>
<dbReference type="SMART" id="SM00315">
    <property type="entry name" value="RGS"/>
    <property type="match status" value="1"/>
</dbReference>
<dbReference type="AlphaFoldDB" id="A0A665SWW9"/>
<dbReference type="InterPro" id="IPR036305">
    <property type="entry name" value="RGS_sf"/>
</dbReference>
<reference evidence="3" key="3">
    <citation type="submission" date="2025-09" db="UniProtKB">
        <authorList>
            <consortium name="Ensembl"/>
        </authorList>
    </citation>
    <scope>IDENTIFICATION</scope>
</reference>
<protein>
    <submittedName>
        <fullName evidence="3">Regulator of G protein signaling 2</fullName>
    </submittedName>
</protein>
<sequence>NWRSRIVFLLKTNSSKPMLHLIGNRPSADAVNQWAESLDKLLNGTTVFSIFLKSEFCKENIEFWTACEDFKMLTSRKARASKASNIYEEFIKSEAPQEINLDLHIRNDIIENLQEPATTSFLAAQVKIYSLMENNSYPRFIHSNLYKKLCAAARQEVKYNKS</sequence>
<reference evidence="3" key="2">
    <citation type="submission" date="2025-08" db="UniProtKB">
        <authorList>
            <consortium name="Ensembl"/>
        </authorList>
    </citation>
    <scope>IDENTIFICATION</scope>
</reference>
<dbReference type="Ensembl" id="ENSENLT00000001363.1">
    <property type="protein sequence ID" value="ENSENLP00000001204.1"/>
    <property type="gene ID" value="ENSENLG00000000761.1"/>
</dbReference>
<dbReference type="InParanoid" id="A0A665SWW9"/>
<dbReference type="SUPFAM" id="SSF48097">
    <property type="entry name" value="Regulator of G-protein signaling, RGS"/>
    <property type="match status" value="1"/>
</dbReference>
<accession>A0A665SWW9</accession>
<evidence type="ECO:0000259" key="1">
    <source>
        <dbReference type="PROSITE" id="PS50003"/>
    </source>
</evidence>
<evidence type="ECO:0000259" key="2">
    <source>
        <dbReference type="PROSITE" id="PS50132"/>
    </source>
</evidence>
<feature type="domain" description="PH" evidence="1">
    <location>
        <begin position="1"/>
        <end position="43"/>
    </location>
</feature>
<reference evidence="3" key="1">
    <citation type="submission" date="2021-04" db="EMBL/GenBank/DDBJ databases">
        <authorList>
            <consortium name="Wellcome Sanger Institute Data Sharing"/>
        </authorList>
    </citation>
    <scope>NUCLEOTIDE SEQUENCE [LARGE SCALE GENOMIC DNA]</scope>
</reference>
<proteinExistence type="predicted"/>
<dbReference type="InterPro" id="IPR016137">
    <property type="entry name" value="RGS"/>
</dbReference>
<dbReference type="PROSITE" id="PS50132">
    <property type="entry name" value="RGS"/>
    <property type="match status" value="1"/>
</dbReference>
<organism evidence="3 4">
    <name type="scientific">Echeneis naucrates</name>
    <name type="common">Live sharksucker</name>
    <dbReference type="NCBI Taxonomy" id="173247"/>
    <lineage>
        <taxon>Eukaryota</taxon>
        <taxon>Metazoa</taxon>
        <taxon>Chordata</taxon>
        <taxon>Craniata</taxon>
        <taxon>Vertebrata</taxon>
        <taxon>Euteleostomi</taxon>
        <taxon>Actinopterygii</taxon>
        <taxon>Neopterygii</taxon>
        <taxon>Teleostei</taxon>
        <taxon>Neoteleostei</taxon>
        <taxon>Acanthomorphata</taxon>
        <taxon>Carangaria</taxon>
        <taxon>Carangiformes</taxon>
        <taxon>Echeneidae</taxon>
        <taxon>Echeneis</taxon>
    </lineage>
</organism>
<keyword evidence="4" id="KW-1185">Reference proteome</keyword>
<feature type="domain" description="RGS" evidence="2">
    <location>
        <begin position="44"/>
        <end position="150"/>
    </location>
</feature>
<dbReference type="PRINTS" id="PR01301">
    <property type="entry name" value="RGSPROTEIN"/>
</dbReference>